<feature type="compositionally biased region" description="Low complexity" evidence="1">
    <location>
        <begin position="214"/>
        <end position="249"/>
    </location>
</feature>
<organism evidence="3 4">
    <name type="scientific">Bodo saltans</name>
    <name type="common">Flagellated protozoan</name>
    <dbReference type="NCBI Taxonomy" id="75058"/>
    <lineage>
        <taxon>Eukaryota</taxon>
        <taxon>Discoba</taxon>
        <taxon>Euglenozoa</taxon>
        <taxon>Kinetoplastea</taxon>
        <taxon>Metakinetoplastina</taxon>
        <taxon>Eubodonida</taxon>
        <taxon>Bodonidae</taxon>
        <taxon>Bodo</taxon>
    </lineage>
</organism>
<dbReference type="PANTHER" id="PTHR46388">
    <property type="entry name" value="NHL REPEAT-CONTAINING PROTEIN 2"/>
    <property type="match status" value="1"/>
</dbReference>
<dbReference type="AlphaFoldDB" id="A0A0S4KFN0"/>
<keyword evidence="2 3" id="KW-0812">Transmembrane</keyword>
<dbReference type="VEuPathDB" id="TriTrypDB:BSAL_91205"/>
<evidence type="ECO:0000256" key="1">
    <source>
        <dbReference type="SAM" id="MobiDB-lite"/>
    </source>
</evidence>
<reference evidence="4" key="1">
    <citation type="submission" date="2015-09" db="EMBL/GenBank/DDBJ databases">
        <authorList>
            <consortium name="Pathogen Informatics"/>
        </authorList>
    </citation>
    <scope>NUCLEOTIDE SEQUENCE [LARGE SCALE GENOMIC DNA]</scope>
    <source>
        <strain evidence="4">Lake Konstanz</strain>
    </source>
</reference>
<keyword evidence="2" id="KW-0472">Membrane</keyword>
<feature type="non-terminal residue" evidence="3">
    <location>
        <position position="1"/>
    </location>
</feature>
<evidence type="ECO:0000256" key="2">
    <source>
        <dbReference type="SAM" id="Phobius"/>
    </source>
</evidence>
<accession>A0A0S4KFN0</accession>
<feature type="transmembrane region" description="Helical" evidence="2">
    <location>
        <begin position="816"/>
        <end position="841"/>
    </location>
</feature>
<gene>
    <name evidence="3" type="ORF">BSAL_91205</name>
</gene>
<dbReference type="InterPro" id="IPR011042">
    <property type="entry name" value="6-blade_b-propeller_TolB-like"/>
</dbReference>
<proteinExistence type="predicted"/>
<dbReference type="EMBL" id="CYKH01001213">
    <property type="protein sequence ID" value="CUI14493.1"/>
    <property type="molecule type" value="Genomic_DNA"/>
</dbReference>
<protein>
    <submittedName>
        <fullName evidence="3">Transmembrane protein, putative</fullName>
    </submittedName>
</protein>
<sequence length="1129" mass="119809">VTTLAIPGGGGGVNPCYYLCITSNGQYLYVTTQNNTAASISYTIVQISTTSGAVVPIAGGPSGATNGPGFAARFNYFRGIALNSDESALIIADYWNNLIRRMDLSTKQVTTIAGVTTAGSANGPGSTATFNGPEGAVWYCNASSVQCGFLVGEYGNIDLRFISMERYTATLSPSTMARSETESRSSAATTSMTSSRTLSVSVSRNTASPTMTCSPSLGTLTPSLTATTSASSSSTLSATRSPSTTSSRSVHTMSSTKSWSFRHTNSSVSSSLSASTTTTITAATSSSSSFVQTSTTTLSSTQSRSTSTTKSNMRFTATTSVSYSLSATGALSTFSHTCTRHTDSPTSTVFCALIYGPSELTTFTSNLSASVVVALAMQSAGDETNVEEGTPIVASPLSRDAVLSNPVLSLNLSLTLANSSTSIIITSSGVQNEGDAWVLDSVVLDVLPTTDSSSFPLLTTTVPFTTVRSTHLVAVNDHRQQFVACVLQPPNASTSASAARWLPASLSALQSDSLSAALPFRLSHHTQHCDPSVISRRRSPTGRASEDCELSGPIHVAVCGASCWWRCWASFLRTDTCCVQWRFCGAGILPLSITAVGCGGEEDTDNTVLASARGAVLGNLVLWIASCLLMALMALGYSELAHVSRLHAVEALGLPSPLMSLVVVTVPSTVTGTFYLLHSLSSLSKCGVDVLMAIIGVSMCVFPTLVLSALSYVVPQRLVLVRHGKHVSSTTTMRGLRVASRALEWKELIFARRVQWVERVVSSPQHTQNYHGVDGDTKVSVSNQQQQQEQQRHHADCWSSCLPDAMPRCIRGATVVLLEYAAAWYACADVTLLTVASVLGAVSTFESAAACRASAISVLALYAVQLVLCVVVQPFTTMFSHMYTIFTLLLSVVAVGCQVWYLFDSLESGADLDFLNNLLIVAAVCDLLVSGVSSMRTTFDALDGLRACRRHFFVLLRARRDDTQPPMLLQVHCAEEGLAVVDFSDFVTSENDEELFRDALDNAAGEGSSATTMMRSSSGIVVGRSDIAPAAAKSAQDPPFALLPTLSGYGDEVFWDPDGNAVMRRTSSVVVRRHDNEIVVLNNTTEERMLSAEGQERHVHDLPSDHSSSSERIVAQSSLQSSLLDLVPK</sequence>
<dbReference type="Proteomes" id="UP000051952">
    <property type="component" value="Unassembled WGS sequence"/>
</dbReference>
<evidence type="ECO:0000313" key="3">
    <source>
        <dbReference type="EMBL" id="CUI14493.1"/>
    </source>
</evidence>
<feature type="transmembrane region" description="Helical" evidence="2">
    <location>
        <begin position="883"/>
        <end position="902"/>
    </location>
</feature>
<dbReference type="SUPFAM" id="SSF63829">
    <property type="entry name" value="Calcium-dependent phosphotriesterase"/>
    <property type="match status" value="1"/>
</dbReference>
<name>A0A0S4KFN0_BODSA</name>
<dbReference type="OrthoDB" id="273823at2759"/>
<feature type="transmembrane region" description="Helical" evidence="2">
    <location>
        <begin position="616"/>
        <end position="637"/>
    </location>
</feature>
<feature type="transmembrane region" description="Helical" evidence="2">
    <location>
        <begin position="690"/>
        <end position="714"/>
    </location>
</feature>
<feature type="region of interest" description="Disordered" evidence="1">
    <location>
        <begin position="172"/>
        <end position="255"/>
    </location>
</feature>
<dbReference type="PANTHER" id="PTHR46388:SF2">
    <property type="entry name" value="NHL REPEAT-CONTAINING PROTEIN 2"/>
    <property type="match status" value="1"/>
</dbReference>
<feature type="compositionally biased region" description="Low complexity" evidence="1">
    <location>
        <begin position="174"/>
        <end position="204"/>
    </location>
</feature>
<keyword evidence="4" id="KW-1185">Reference proteome</keyword>
<feature type="compositionally biased region" description="Basic and acidic residues" evidence="1">
    <location>
        <begin position="1092"/>
        <end position="1104"/>
    </location>
</feature>
<dbReference type="Gene3D" id="2.120.10.30">
    <property type="entry name" value="TolB, C-terminal domain"/>
    <property type="match status" value="1"/>
</dbReference>
<feature type="transmembrane region" description="Helical" evidence="2">
    <location>
        <begin position="853"/>
        <end position="871"/>
    </location>
</feature>
<feature type="region of interest" description="Disordered" evidence="1">
    <location>
        <begin position="1092"/>
        <end position="1116"/>
    </location>
</feature>
<keyword evidence="2" id="KW-1133">Transmembrane helix</keyword>
<feature type="transmembrane region" description="Helical" evidence="2">
    <location>
        <begin position="658"/>
        <end position="678"/>
    </location>
</feature>
<evidence type="ECO:0000313" key="4">
    <source>
        <dbReference type="Proteomes" id="UP000051952"/>
    </source>
</evidence>